<dbReference type="AlphaFoldDB" id="A0A6J7DRZ9"/>
<dbReference type="GO" id="GO:0016887">
    <property type="term" value="F:ATP hydrolysis activity"/>
    <property type="evidence" value="ECO:0007669"/>
    <property type="project" value="InterPro"/>
</dbReference>
<protein>
    <submittedName>
        <fullName evidence="3">Unannotated protein</fullName>
    </submittedName>
</protein>
<name>A0A6J7DRZ9_9ZZZZ</name>
<feature type="region of interest" description="Disordered" evidence="1">
    <location>
        <begin position="142"/>
        <end position="164"/>
    </location>
</feature>
<evidence type="ECO:0000313" key="3">
    <source>
        <dbReference type="EMBL" id="CAB4873366.1"/>
    </source>
</evidence>
<dbReference type="InterPro" id="IPR011704">
    <property type="entry name" value="ATPase_dyneun-rel_AAA"/>
</dbReference>
<sequence>MTQVQRNTPIQNVDDLTNQTFVGQVLAKAGSGERRFLIGSLKPIGPRSGQLGNRNFKIYGRLVASPKALDINSIGDLETNSVWEFRLERQKPIASDYKTGAGLGFEIDLRTLRRTGVKFTQREVEVGNDGWLKLLEALKSKPTSEGSTSASKAVEPKKKESQGNIEALNTQIADLKSQLKVSQESLSTKEESRQRLEEQIEDYKQQVANLDVSHSSILIEKRLLEQESATQRAIIEEARTLGFVNTAGKNTRENDDASQLSLLEQLDLRLIEKKASELGMNLTSNEIRRIVVAYLIAGATGQQVLFAGPPGSGKSTASVQFPKWLGMSVNVIPVRPGWLDSSDLIGYFDSRVGHFEQGPFVDEVIRAQQVLSQQRFHVVVLDEMNIARIENYAADVLSQLEKAHQLNVESDSGIRLYSPETYERLRLIEAGKKGRVSVENEHRILPAKLPIPKNLIVSGTLNHDRTTHAISPKVKDRSLFIKFESHGIELGVESVAGEVDNFAIPFTLFDRKKGKALNRDNPLIGKWNSLGAAILKSGVPNIQPSFRVAEAVRLLPALSEFLEVEVEILFEDLLLMKLAPWIDFENDATNRKQVQDFSSQISELGFSNLSSQLNSVLQTTAGRFSFL</sequence>
<accession>A0A6J7DRZ9</accession>
<organism evidence="3">
    <name type="scientific">freshwater metagenome</name>
    <dbReference type="NCBI Taxonomy" id="449393"/>
    <lineage>
        <taxon>unclassified sequences</taxon>
        <taxon>metagenomes</taxon>
        <taxon>ecological metagenomes</taxon>
    </lineage>
</organism>
<dbReference type="GO" id="GO:0005524">
    <property type="term" value="F:ATP binding"/>
    <property type="evidence" value="ECO:0007669"/>
    <property type="project" value="InterPro"/>
</dbReference>
<dbReference type="Gene3D" id="3.40.50.300">
    <property type="entry name" value="P-loop containing nucleotide triphosphate hydrolases"/>
    <property type="match status" value="1"/>
</dbReference>
<evidence type="ECO:0000256" key="1">
    <source>
        <dbReference type="SAM" id="MobiDB-lite"/>
    </source>
</evidence>
<evidence type="ECO:0000259" key="2">
    <source>
        <dbReference type="Pfam" id="PF07728"/>
    </source>
</evidence>
<proteinExistence type="predicted"/>
<dbReference type="InterPro" id="IPR027417">
    <property type="entry name" value="P-loop_NTPase"/>
</dbReference>
<gene>
    <name evidence="3" type="ORF">UFOPK3304_01132</name>
</gene>
<feature type="domain" description="ATPase dynein-related AAA" evidence="2">
    <location>
        <begin position="304"/>
        <end position="431"/>
    </location>
</feature>
<reference evidence="3" key="1">
    <citation type="submission" date="2020-05" db="EMBL/GenBank/DDBJ databases">
        <authorList>
            <person name="Chiriac C."/>
            <person name="Salcher M."/>
            <person name="Ghai R."/>
            <person name="Kavagutti S V."/>
        </authorList>
    </citation>
    <scope>NUCLEOTIDE SEQUENCE</scope>
</reference>
<dbReference type="SUPFAM" id="SSF52540">
    <property type="entry name" value="P-loop containing nucleoside triphosphate hydrolases"/>
    <property type="match status" value="1"/>
</dbReference>
<dbReference type="Pfam" id="PF07728">
    <property type="entry name" value="AAA_5"/>
    <property type="match status" value="1"/>
</dbReference>
<dbReference type="EMBL" id="CAFBLJ010000056">
    <property type="protein sequence ID" value="CAB4873366.1"/>
    <property type="molecule type" value="Genomic_DNA"/>
</dbReference>
<feature type="compositionally biased region" description="Polar residues" evidence="1">
    <location>
        <begin position="142"/>
        <end position="151"/>
    </location>
</feature>